<keyword evidence="2" id="KW-1185">Reference proteome</keyword>
<name>A0A5A7Q1T1_STRAF</name>
<dbReference type="EMBL" id="BKCP01005572">
    <property type="protein sequence ID" value="GER39105.1"/>
    <property type="molecule type" value="Genomic_DNA"/>
</dbReference>
<protein>
    <submittedName>
        <fullName evidence="1">Chaperone protein DnaK</fullName>
    </submittedName>
</protein>
<evidence type="ECO:0000313" key="2">
    <source>
        <dbReference type="Proteomes" id="UP000325081"/>
    </source>
</evidence>
<reference evidence="2" key="1">
    <citation type="journal article" date="2019" name="Curr. Biol.">
        <title>Genome Sequence of Striga asiatica Provides Insight into the Evolution of Plant Parasitism.</title>
        <authorList>
            <person name="Yoshida S."/>
            <person name="Kim S."/>
            <person name="Wafula E.K."/>
            <person name="Tanskanen J."/>
            <person name="Kim Y.M."/>
            <person name="Honaas L."/>
            <person name="Yang Z."/>
            <person name="Spallek T."/>
            <person name="Conn C.E."/>
            <person name="Ichihashi Y."/>
            <person name="Cheong K."/>
            <person name="Cui S."/>
            <person name="Der J.P."/>
            <person name="Gundlach H."/>
            <person name="Jiao Y."/>
            <person name="Hori C."/>
            <person name="Ishida J.K."/>
            <person name="Kasahara H."/>
            <person name="Kiba T."/>
            <person name="Kim M.S."/>
            <person name="Koo N."/>
            <person name="Laohavisit A."/>
            <person name="Lee Y.H."/>
            <person name="Lumba S."/>
            <person name="McCourt P."/>
            <person name="Mortimer J.C."/>
            <person name="Mutuku J.M."/>
            <person name="Nomura T."/>
            <person name="Sasaki-Sekimoto Y."/>
            <person name="Seto Y."/>
            <person name="Wang Y."/>
            <person name="Wakatake T."/>
            <person name="Sakakibara H."/>
            <person name="Demura T."/>
            <person name="Yamaguchi S."/>
            <person name="Yoneyama K."/>
            <person name="Manabe R.I."/>
            <person name="Nelson D.C."/>
            <person name="Schulman A.H."/>
            <person name="Timko M.P."/>
            <person name="dePamphilis C.W."/>
            <person name="Choi D."/>
            <person name="Shirasu K."/>
        </authorList>
    </citation>
    <scope>NUCLEOTIDE SEQUENCE [LARGE SCALE GENOMIC DNA]</scope>
    <source>
        <strain evidence="2">cv. UVA1</strain>
    </source>
</reference>
<gene>
    <name evidence="1" type="ORF">STAS_15690</name>
</gene>
<proteinExistence type="predicted"/>
<comment type="caution">
    <text evidence="1">The sequence shown here is derived from an EMBL/GenBank/DDBJ whole genome shotgun (WGS) entry which is preliminary data.</text>
</comment>
<accession>A0A5A7Q1T1</accession>
<sequence length="181" mass="19985">MQAYRSCILPSGLGRSFDSTISLSAIHACALGYLNPVGFLVRMLESNSYPEVRKNRRPTKDRSSNGDVYKEVAGSSLTFTVSQTELLSRLSVAEAELVLSTLAAFFAIASVEWLRDEGRVQSLDPLLLLVNLSFSSFCTSSDEVSLFLFDFLLRVKVELTLGKENEFHPMVSHQSLPSSPI</sequence>
<dbReference type="AlphaFoldDB" id="A0A5A7Q1T1"/>
<organism evidence="1 2">
    <name type="scientific">Striga asiatica</name>
    <name type="common">Asiatic witchweed</name>
    <name type="synonym">Buchnera asiatica</name>
    <dbReference type="NCBI Taxonomy" id="4170"/>
    <lineage>
        <taxon>Eukaryota</taxon>
        <taxon>Viridiplantae</taxon>
        <taxon>Streptophyta</taxon>
        <taxon>Embryophyta</taxon>
        <taxon>Tracheophyta</taxon>
        <taxon>Spermatophyta</taxon>
        <taxon>Magnoliopsida</taxon>
        <taxon>eudicotyledons</taxon>
        <taxon>Gunneridae</taxon>
        <taxon>Pentapetalae</taxon>
        <taxon>asterids</taxon>
        <taxon>lamiids</taxon>
        <taxon>Lamiales</taxon>
        <taxon>Orobanchaceae</taxon>
        <taxon>Buchnereae</taxon>
        <taxon>Striga</taxon>
    </lineage>
</organism>
<dbReference type="Proteomes" id="UP000325081">
    <property type="component" value="Unassembled WGS sequence"/>
</dbReference>
<evidence type="ECO:0000313" key="1">
    <source>
        <dbReference type="EMBL" id="GER39105.1"/>
    </source>
</evidence>